<keyword evidence="3" id="KW-0694">RNA-binding</keyword>
<dbReference type="InterPro" id="IPR004114">
    <property type="entry name" value="THUMP_dom"/>
</dbReference>
<dbReference type="RefSeq" id="WP_171165171.1">
    <property type="nucleotide sequence ID" value="NZ_CP053073.1"/>
</dbReference>
<dbReference type="SMART" id="SM00981">
    <property type="entry name" value="THUMP"/>
    <property type="match status" value="1"/>
</dbReference>
<dbReference type="PANTHER" id="PTHR47313">
    <property type="entry name" value="RIBOSOMAL RNA LARGE SUBUNIT METHYLTRANSFERASE K/L"/>
    <property type="match status" value="1"/>
</dbReference>
<feature type="domain" description="THUMP" evidence="4">
    <location>
        <begin position="55"/>
        <end position="166"/>
    </location>
</feature>
<dbReference type="GO" id="GO:0070043">
    <property type="term" value="F:rRNA (guanine-N7-)-methyltransferase activity"/>
    <property type="evidence" value="ECO:0007669"/>
    <property type="project" value="TreeGrafter"/>
</dbReference>
<dbReference type="Pfam" id="PF01170">
    <property type="entry name" value="UPF0020"/>
    <property type="match status" value="1"/>
</dbReference>
<dbReference type="InterPro" id="IPR054170">
    <property type="entry name" value="RlmL_1st"/>
</dbReference>
<dbReference type="InterPro" id="IPR029063">
    <property type="entry name" value="SAM-dependent_MTases_sf"/>
</dbReference>
<keyword evidence="1 5" id="KW-0489">Methyltransferase</keyword>
<dbReference type="AlphaFoldDB" id="A0A6M4HFF1"/>
<protein>
    <submittedName>
        <fullName evidence="5">Ribosomal RNA large subunit methyltransferase L</fullName>
        <ecNumber evidence="5">2.1.1.173</ecNumber>
    </submittedName>
</protein>
<name>A0A6M4HFF1_9PROT</name>
<dbReference type="EMBL" id="CP053073">
    <property type="protein sequence ID" value="QJR16767.1"/>
    <property type="molecule type" value="Genomic_DNA"/>
</dbReference>
<reference evidence="5 6" key="1">
    <citation type="submission" date="2020-04" db="EMBL/GenBank/DDBJ databases">
        <title>Usitatibacter rugosus gen. nov., sp. nov. and Usitatibacter palustris sp. nov., novel members of Usitatibacteraceae fam. nov. within the order Nitrosomonadales isolated from soil.</title>
        <authorList>
            <person name="Huber K.J."/>
            <person name="Neumann-Schaal M."/>
            <person name="Geppert A."/>
            <person name="Luckner M."/>
            <person name="Wanner G."/>
            <person name="Overmann J."/>
        </authorList>
    </citation>
    <scope>NUCLEOTIDE SEQUENCE [LARGE SCALE GENOMIC DNA]</scope>
    <source>
        <strain evidence="5 6">Swamp67</strain>
    </source>
</reference>
<dbReference type="PANTHER" id="PTHR47313:SF1">
    <property type="entry name" value="RIBOSOMAL RNA LARGE SUBUNIT METHYLTRANSFERASE K_L"/>
    <property type="match status" value="1"/>
</dbReference>
<dbReference type="Pfam" id="PF22020">
    <property type="entry name" value="RlmL_1st"/>
    <property type="match status" value="1"/>
</dbReference>
<dbReference type="InParanoid" id="A0A6M4HFF1"/>
<proteinExistence type="predicted"/>
<dbReference type="CDD" id="cd11715">
    <property type="entry name" value="THUMP_AdoMetMT"/>
    <property type="match status" value="1"/>
</dbReference>
<dbReference type="GO" id="GO:0052915">
    <property type="term" value="F:23S rRNA (guanine(2445)-N(2))-methyltransferase activity"/>
    <property type="evidence" value="ECO:0007669"/>
    <property type="project" value="UniProtKB-EC"/>
</dbReference>
<evidence type="ECO:0000256" key="2">
    <source>
        <dbReference type="ARBA" id="ARBA00022679"/>
    </source>
</evidence>
<dbReference type="FunCoup" id="A0A6M4HFF1">
    <property type="interactions" value="294"/>
</dbReference>
<sequence>MVTIIRKKAADASTHFYATCPRGLSEGLAEELKGLGATEVRVDPAGVAFEGDLALAYAANLHSRLAARILWRQARFEYTTEQDIYEGAKRVRWHAFFGIQQTFKVEVAAVKSPVKSLDFVTLRIKDAIVDQFREAMGKRPSVESHKPDVRVHAFLDDKWCTLYLDTSGEPLFKRGKRDHVGEAPLKKNLAAGILRMAGWKPGMPLLDPMCGSGTFLSEAAEMTFNWAPGRGREFGFEKLTNYDAALWEPMREAAAAQEKPLTPLPIFGSDLYGRSVDNARGNLVDAGLETVVSLKQVNILEMSAPAPEGIMVTNPPYGVRLGEKEELAKFYPEFGNLLKQKFSGWNCYILTADMDMPKVIRLKATKRTVLYNGALECRLFEYKIVAGGNR</sequence>
<evidence type="ECO:0000256" key="1">
    <source>
        <dbReference type="ARBA" id="ARBA00022603"/>
    </source>
</evidence>
<dbReference type="Gene3D" id="3.30.2130.30">
    <property type="match status" value="1"/>
</dbReference>
<dbReference type="Pfam" id="PF02926">
    <property type="entry name" value="THUMP"/>
    <property type="match status" value="1"/>
</dbReference>
<keyword evidence="6" id="KW-1185">Reference proteome</keyword>
<keyword evidence="2 5" id="KW-0808">Transferase</keyword>
<gene>
    <name evidence="5" type="primary">rlmL</name>
    <name evidence="5" type="ORF">DSM104440_03603</name>
</gene>
<dbReference type="PROSITE" id="PS51165">
    <property type="entry name" value="THUMP"/>
    <property type="match status" value="1"/>
</dbReference>
<dbReference type="Gene3D" id="3.40.50.150">
    <property type="entry name" value="Vaccinia Virus protein VP39"/>
    <property type="match status" value="1"/>
</dbReference>
<evidence type="ECO:0000313" key="5">
    <source>
        <dbReference type="EMBL" id="QJR16767.1"/>
    </source>
</evidence>
<accession>A0A6M4HFF1</accession>
<evidence type="ECO:0000256" key="3">
    <source>
        <dbReference type="PROSITE-ProRule" id="PRU00529"/>
    </source>
</evidence>
<dbReference type="InterPro" id="IPR002052">
    <property type="entry name" value="DNA_methylase_N6_adenine_CS"/>
</dbReference>
<dbReference type="Proteomes" id="UP000503096">
    <property type="component" value="Chromosome"/>
</dbReference>
<dbReference type="SUPFAM" id="SSF53335">
    <property type="entry name" value="S-adenosyl-L-methionine-dependent methyltransferases"/>
    <property type="match status" value="1"/>
</dbReference>
<dbReference type="GO" id="GO:0003723">
    <property type="term" value="F:RNA binding"/>
    <property type="evidence" value="ECO:0007669"/>
    <property type="project" value="UniProtKB-UniRule"/>
</dbReference>
<dbReference type="PRINTS" id="PR00507">
    <property type="entry name" value="N12N6MTFRASE"/>
</dbReference>
<organism evidence="5 6">
    <name type="scientific">Usitatibacter palustris</name>
    <dbReference type="NCBI Taxonomy" id="2732487"/>
    <lineage>
        <taxon>Bacteria</taxon>
        <taxon>Pseudomonadati</taxon>
        <taxon>Pseudomonadota</taxon>
        <taxon>Betaproteobacteria</taxon>
        <taxon>Nitrosomonadales</taxon>
        <taxon>Usitatibacteraceae</taxon>
        <taxon>Usitatibacter</taxon>
    </lineage>
</organism>
<dbReference type="InterPro" id="IPR000241">
    <property type="entry name" value="RlmKL-like_Mtase"/>
</dbReference>
<dbReference type="PROSITE" id="PS00092">
    <property type="entry name" value="N6_MTASE"/>
    <property type="match status" value="1"/>
</dbReference>
<dbReference type="KEGG" id="upl:DSM104440_03603"/>
<evidence type="ECO:0000313" key="6">
    <source>
        <dbReference type="Proteomes" id="UP000503096"/>
    </source>
</evidence>
<dbReference type="EC" id="2.1.1.173" evidence="5"/>
<evidence type="ECO:0000259" key="4">
    <source>
        <dbReference type="PROSITE" id="PS51165"/>
    </source>
</evidence>